<dbReference type="EMBL" id="JANAVB010024868">
    <property type="protein sequence ID" value="KAJ6821770.1"/>
    <property type="molecule type" value="Genomic_DNA"/>
</dbReference>
<evidence type="ECO:0000313" key="2">
    <source>
        <dbReference type="EMBL" id="KAJ6827115.1"/>
    </source>
</evidence>
<name>A0AAX6FZJ6_IRIPA</name>
<keyword evidence="3" id="KW-1185">Reference proteome</keyword>
<comment type="caution">
    <text evidence="1">The sequence shown here is derived from an EMBL/GenBank/DDBJ whole genome shotgun (WGS) entry which is preliminary data.</text>
</comment>
<organism evidence="1 3">
    <name type="scientific">Iris pallida</name>
    <name type="common">Sweet iris</name>
    <dbReference type="NCBI Taxonomy" id="29817"/>
    <lineage>
        <taxon>Eukaryota</taxon>
        <taxon>Viridiplantae</taxon>
        <taxon>Streptophyta</taxon>
        <taxon>Embryophyta</taxon>
        <taxon>Tracheophyta</taxon>
        <taxon>Spermatophyta</taxon>
        <taxon>Magnoliopsida</taxon>
        <taxon>Liliopsida</taxon>
        <taxon>Asparagales</taxon>
        <taxon>Iridaceae</taxon>
        <taxon>Iridoideae</taxon>
        <taxon>Irideae</taxon>
        <taxon>Iris</taxon>
    </lineage>
</organism>
<evidence type="ECO:0000313" key="1">
    <source>
        <dbReference type="EMBL" id="KAJ6821770.1"/>
    </source>
</evidence>
<dbReference type="AlphaFoldDB" id="A0AAX6FZJ6"/>
<evidence type="ECO:0000313" key="3">
    <source>
        <dbReference type="Proteomes" id="UP001140949"/>
    </source>
</evidence>
<dbReference type="EMBL" id="JANAVB010020400">
    <property type="protein sequence ID" value="KAJ6827115.1"/>
    <property type="molecule type" value="Genomic_DNA"/>
</dbReference>
<reference evidence="1" key="2">
    <citation type="submission" date="2023-04" db="EMBL/GenBank/DDBJ databases">
        <authorList>
            <person name="Bruccoleri R.E."/>
            <person name="Oakeley E.J."/>
            <person name="Faust A.-M."/>
            <person name="Dessus-Babus S."/>
            <person name="Altorfer M."/>
            <person name="Burckhardt D."/>
            <person name="Oertli M."/>
            <person name="Naumann U."/>
            <person name="Petersen F."/>
            <person name="Wong J."/>
        </authorList>
    </citation>
    <scope>NUCLEOTIDE SEQUENCE</scope>
    <source>
        <strain evidence="1">GSM-AAB239-AS_SAM_17_03QT</strain>
        <tissue evidence="1">Leaf</tissue>
    </source>
</reference>
<dbReference type="Proteomes" id="UP001140949">
    <property type="component" value="Unassembled WGS sequence"/>
</dbReference>
<gene>
    <name evidence="2" type="ORF">M6B38_367710</name>
    <name evidence="1" type="ORF">M6B38_391030</name>
</gene>
<accession>A0AAX6FZJ6</accession>
<proteinExistence type="predicted"/>
<protein>
    <submittedName>
        <fullName evidence="1">Uncharacterized protein</fullName>
    </submittedName>
</protein>
<sequence>MIDLEGINHITIRFCFTASCVGKFGIPRVKYERSSEEDRNN</sequence>
<reference evidence="1" key="1">
    <citation type="journal article" date="2023" name="GigaByte">
        <title>Genome assembly of the bearded iris, Iris pallida Lam.</title>
        <authorList>
            <person name="Bruccoleri R.E."/>
            <person name="Oakeley E.J."/>
            <person name="Faust A.M.E."/>
            <person name="Altorfer M."/>
            <person name="Dessus-Babus S."/>
            <person name="Burckhardt D."/>
            <person name="Oertli M."/>
            <person name="Naumann U."/>
            <person name="Petersen F."/>
            <person name="Wong J."/>
        </authorList>
    </citation>
    <scope>NUCLEOTIDE SEQUENCE</scope>
    <source>
        <strain evidence="1">GSM-AAB239-AS_SAM_17_03QT</strain>
    </source>
</reference>